<dbReference type="EMBL" id="GGEC01060278">
    <property type="protein sequence ID" value="MBX40762.1"/>
    <property type="molecule type" value="Transcribed_RNA"/>
</dbReference>
<dbReference type="AlphaFoldDB" id="A0A2P2NE70"/>
<evidence type="ECO:0000313" key="1">
    <source>
        <dbReference type="EMBL" id="MBX40762.1"/>
    </source>
</evidence>
<organism evidence="1">
    <name type="scientific">Rhizophora mucronata</name>
    <name type="common">Asiatic mangrove</name>
    <dbReference type="NCBI Taxonomy" id="61149"/>
    <lineage>
        <taxon>Eukaryota</taxon>
        <taxon>Viridiplantae</taxon>
        <taxon>Streptophyta</taxon>
        <taxon>Embryophyta</taxon>
        <taxon>Tracheophyta</taxon>
        <taxon>Spermatophyta</taxon>
        <taxon>Magnoliopsida</taxon>
        <taxon>eudicotyledons</taxon>
        <taxon>Gunneridae</taxon>
        <taxon>Pentapetalae</taxon>
        <taxon>rosids</taxon>
        <taxon>fabids</taxon>
        <taxon>Malpighiales</taxon>
        <taxon>Rhizophoraceae</taxon>
        <taxon>Rhizophora</taxon>
    </lineage>
</organism>
<reference evidence="1" key="1">
    <citation type="submission" date="2018-02" db="EMBL/GenBank/DDBJ databases">
        <title>Rhizophora mucronata_Transcriptome.</title>
        <authorList>
            <person name="Meera S.P."/>
            <person name="Sreeshan A."/>
            <person name="Augustine A."/>
        </authorList>
    </citation>
    <scope>NUCLEOTIDE SEQUENCE</scope>
    <source>
        <tissue evidence="1">Leaf</tissue>
    </source>
</reference>
<accession>A0A2P2NE70</accession>
<proteinExistence type="predicted"/>
<sequence length="62" mass="7621">MPRMTNWVWKQKMCWVYLLAFQNAFSLIKHVYMVIVDCRHAIQCYTNRKLLIFFQQLSTLHL</sequence>
<protein>
    <submittedName>
        <fullName evidence="1">Uncharacterized protein</fullName>
    </submittedName>
</protein>
<name>A0A2P2NE70_RHIMU</name>